<dbReference type="PANTHER" id="PTHR33568">
    <property type="entry name" value="DNA POLYMERASE"/>
    <property type="match status" value="1"/>
</dbReference>
<keyword evidence="10 13" id="KW-0238">DNA-binding</keyword>
<keyword evidence="5 13" id="KW-0808">Transferase</keyword>
<organism evidence="18 19">
    <name type="scientific">Skunk adenovirus 1</name>
    <dbReference type="NCBI Taxonomy" id="2698728"/>
    <lineage>
        <taxon>Viruses</taxon>
        <taxon>Varidnaviria</taxon>
        <taxon>Bamfordvirae</taxon>
        <taxon>Preplasmiviricota</taxon>
        <taxon>Polisuviricotina</taxon>
        <taxon>Pharingeaviricetes</taxon>
        <taxon>Rowavirales</taxon>
        <taxon>Adenoviridae</taxon>
        <taxon>Mastadenovirus</taxon>
        <taxon>Mastadenovirus trianonense</taxon>
        <taxon>Skunk mastadenovirus A</taxon>
    </lineage>
</organism>
<evidence type="ECO:0000256" key="2">
    <source>
        <dbReference type="ARBA" id="ARBA00004147"/>
    </source>
</evidence>
<evidence type="ECO:0000256" key="5">
    <source>
        <dbReference type="ARBA" id="ARBA00022679"/>
    </source>
</evidence>
<dbReference type="GO" id="GO:0006261">
    <property type="term" value="P:DNA-templated DNA replication"/>
    <property type="evidence" value="ECO:0007669"/>
    <property type="project" value="UniProtKB-UniRule"/>
</dbReference>
<dbReference type="Pfam" id="PF03175">
    <property type="entry name" value="DNA_pol_B_2"/>
    <property type="match status" value="1"/>
</dbReference>
<evidence type="ECO:0000256" key="14">
    <source>
        <dbReference type="PIRNR" id="PIRNR000788"/>
    </source>
</evidence>
<dbReference type="KEGG" id="vg:25396025"/>
<dbReference type="SUPFAM" id="SSF53098">
    <property type="entry name" value="Ribonuclease H-like"/>
    <property type="match status" value="1"/>
</dbReference>
<dbReference type="GO" id="GO:0008408">
    <property type="term" value="F:3'-5' exonuclease activity"/>
    <property type="evidence" value="ECO:0007669"/>
    <property type="project" value="UniProtKB-UniRule"/>
</dbReference>
<dbReference type="SUPFAM" id="SSF56672">
    <property type="entry name" value="DNA/RNA polymerases"/>
    <property type="match status" value="1"/>
</dbReference>
<dbReference type="Proteomes" id="UP000162613">
    <property type="component" value="Segment"/>
</dbReference>
<accession>A0A0K0MGF2</accession>
<gene>
    <name evidence="18" type="primary">06</name>
    <name evidence="13" type="synonym">POL</name>
</gene>
<dbReference type="OrthoDB" id="529at10239"/>
<comment type="catalytic activity">
    <reaction evidence="12 13 14 15">
        <text>DNA(n) + a 2'-deoxyribonucleoside 5'-triphosphate = DNA(n+1) + diphosphate</text>
        <dbReference type="Rhea" id="RHEA:22508"/>
        <dbReference type="Rhea" id="RHEA-COMP:17339"/>
        <dbReference type="Rhea" id="RHEA-COMP:17340"/>
        <dbReference type="ChEBI" id="CHEBI:33019"/>
        <dbReference type="ChEBI" id="CHEBI:61560"/>
        <dbReference type="ChEBI" id="CHEBI:173112"/>
        <dbReference type="EC" id="2.7.7.7"/>
    </reaction>
</comment>
<comment type="miscellaneous">
    <text evidence="13">This DNA polymerase requires a protein as a primer.</text>
</comment>
<dbReference type="GO" id="GO:0039693">
    <property type="term" value="P:viral DNA genome replication"/>
    <property type="evidence" value="ECO:0007669"/>
    <property type="project" value="UniProtKB-UniRule"/>
</dbReference>
<protein>
    <recommendedName>
        <fullName evidence="13 14">DNA polymerase</fullName>
        <ecNumber evidence="13 14">2.7.7.7</ecNumber>
    </recommendedName>
</protein>
<evidence type="ECO:0000256" key="3">
    <source>
        <dbReference type="ARBA" id="ARBA00005755"/>
    </source>
</evidence>
<comment type="function">
    <text evidence="1 13">Eukaryotic-type DNA polymerase involved in viral genomic replication. DNA synthesis is protein primed, and acts in a strand displacement replication. Assembles in complex with viral pTP, DBP, host NFIA and host POU2F1/OCT1 on viral origin of replication. The polymerase covalently transfers dCMP onto pTP, thereby initiating complementary strand synthesis.</text>
</comment>
<dbReference type="PRINTS" id="PR00106">
    <property type="entry name" value="DNAPOLB"/>
</dbReference>
<evidence type="ECO:0000256" key="12">
    <source>
        <dbReference type="ARBA" id="ARBA00049244"/>
    </source>
</evidence>
<feature type="domain" description="DNA-directed DNA polymerase family B mitochondria/virus" evidence="17">
    <location>
        <begin position="388"/>
        <end position="864"/>
    </location>
</feature>
<evidence type="ECO:0000256" key="6">
    <source>
        <dbReference type="ARBA" id="ARBA00022695"/>
    </source>
</evidence>
<keyword evidence="9 13" id="KW-1194">Viral DNA replication</keyword>
<dbReference type="PROSITE" id="PS00116">
    <property type="entry name" value="DNA_POLYMERASE_B"/>
    <property type="match status" value="1"/>
</dbReference>
<evidence type="ECO:0000256" key="1">
    <source>
        <dbReference type="ARBA" id="ARBA00003123"/>
    </source>
</evidence>
<dbReference type="InterPro" id="IPR004868">
    <property type="entry name" value="DNA-dir_DNA_pol_B_mt/vir"/>
</dbReference>
<dbReference type="InterPro" id="IPR023211">
    <property type="entry name" value="DNA_pol_palm_dom_sf"/>
</dbReference>
<dbReference type="PANTHER" id="PTHR33568:SF3">
    <property type="entry name" value="DNA-DIRECTED DNA POLYMERASE"/>
    <property type="match status" value="1"/>
</dbReference>
<dbReference type="InterPro" id="IPR043502">
    <property type="entry name" value="DNA/RNA_pol_sf"/>
</dbReference>
<evidence type="ECO:0000313" key="18">
    <source>
        <dbReference type="EMBL" id="AKC34842.1"/>
    </source>
</evidence>
<feature type="region of interest" description="Disordered" evidence="16">
    <location>
        <begin position="853"/>
        <end position="873"/>
    </location>
</feature>
<evidence type="ECO:0000259" key="17">
    <source>
        <dbReference type="Pfam" id="PF03175"/>
    </source>
</evidence>
<keyword evidence="4 13" id="KW-1048">Host nucleus</keyword>
<dbReference type="InterPro" id="IPR014382">
    <property type="entry name" value="DNA-dir_DNA_pol_B_adenovir"/>
</dbReference>
<keyword evidence="6 13" id="KW-0548">Nucleotidyltransferase</keyword>
<keyword evidence="8 13" id="KW-0239">DNA-directed DNA polymerase</keyword>
<sequence length="1143" mass="129968">MALIQSHGTCGVYSEQADSEHQQASGGLGHSAEIRTQASASTSPECAASLIKRQKQKNKGTVVSQRATLSLSAVLDDGTNVEVKYHARLETALAHLFHVNLFDVPTCLQCSITVNNLPHLLEVVNAPQSTIFYFKKGLLKRVKFFGVESLLTFPLNFLVKQGKVYLIKEVNETNKCEYCGSFFKVSHTCTLRRRDFYFHHVSGHTADWWEKIPFKPLGAPRETQRVYLVYDIETYTWHGSFGKQLVPFMLVFKVFGDPALSSLIISLVKQEQWCEWEEPNIFYLITPEKKTIGLKFKKLRDLIQQKIASSFWSSVLQLNPHLEKESRKLGLACSEDLSPEQLAKMKLKGPPQFIEVYIIGHNITGFDEIVLAAQVISARTEIPAVFQITRNFMPRSGRLLFNDITYSLPNPDYKARQDYEDWEQGIFLSSDSKTQYIKFMIRDTYTLTHTSLQNAAKAYSLTNNKGSCPYQAINDFYMFGTYQQDPDGFPALHYWKNAEEYTLNKEIWGEKKQDAYDIIQHTLDYCALDVKVTAELVLKLIESYQDFIQQAVNLPSCSFHIFQRPTISSNSHAIFKQILYRNEKPNQQNMAALLLAPSKEMYDYVRSSIRGGRCYPTYIGIYSEPIFVYDICGMYASALTHPMPSGMPLNPFERALAVRAYEVKLKKAGCLIDYFDPDLLPGIFTIDADPPPSESLDVLPPFCSKKGGRLCWTNEPLRGEIATSIDVITLHNRKWRVRIVPDSRTIIFPEWKCLAREYVQLNIQAKEQADKNKNQTMRSIAKLLSNALYGSFATKLDNKKIVFSDQLEHQTIKEIASGAYVVKSSSYIETDNLSAEVLPEFVVAYPPLSSAASAKSSSGNTDDEEEEAPPFMPPTSMTSYVYKPITFLDAEENDFCLHTLEKSSPLITNNRYSSQIASFVLAWTRAFMSEWSQFLYDSDVGIPLEERQIKSVYGDTDSMFVTQKGYQLMEQKGKKRLKKNGGPLVFDPEHPQLTWLVECETQCEKCGADAYSPESVFLAPKLYALKSVVCTVCNHVGKGKLRAKGHATSDLSYDILSACYYADVQQGTEKFQTSRMSLRRTLASVQAHVQPFTVTETTLTRTLRPWKDKTLFALDLHRLVPYSRQHPNPRNTEVTWMELPWMT</sequence>
<proteinExistence type="inferred from homology"/>
<dbReference type="GO" id="GO:0000166">
    <property type="term" value="F:nucleotide binding"/>
    <property type="evidence" value="ECO:0007669"/>
    <property type="project" value="UniProtKB-UniRule"/>
</dbReference>
<dbReference type="RefSeq" id="YP_009162588.1">
    <property type="nucleotide sequence ID" value="NC_027708.1"/>
</dbReference>
<dbReference type="GeneID" id="25396025"/>
<evidence type="ECO:0000256" key="4">
    <source>
        <dbReference type="ARBA" id="ARBA00022562"/>
    </source>
</evidence>
<keyword evidence="7 13" id="KW-0235">DNA replication</keyword>
<dbReference type="GO" id="GO:0003887">
    <property type="term" value="F:DNA-directed DNA polymerase activity"/>
    <property type="evidence" value="ECO:0007669"/>
    <property type="project" value="UniProtKB-UniRule"/>
</dbReference>
<dbReference type="InterPro" id="IPR012337">
    <property type="entry name" value="RNaseH-like_sf"/>
</dbReference>
<dbReference type="EMBL" id="KP238322">
    <property type="protein sequence ID" value="AKC34842.1"/>
    <property type="molecule type" value="Genomic_DNA"/>
</dbReference>
<dbReference type="HAMAP" id="MF_04055">
    <property type="entry name" value="ADV_DPOL"/>
    <property type="match status" value="1"/>
</dbReference>
<evidence type="ECO:0000256" key="16">
    <source>
        <dbReference type="SAM" id="MobiDB-lite"/>
    </source>
</evidence>
<evidence type="ECO:0000256" key="7">
    <source>
        <dbReference type="ARBA" id="ARBA00022705"/>
    </source>
</evidence>
<evidence type="ECO:0000256" key="15">
    <source>
        <dbReference type="RuleBase" id="RU000442"/>
    </source>
</evidence>
<keyword evidence="19" id="KW-1185">Reference proteome</keyword>
<dbReference type="EC" id="2.7.7.7" evidence="13 14"/>
<comment type="similarity">
    <text evidence="3 13 14 15">Belongs to the DNA polymerase type-B family.</text>
</comment>
<evidence type="ECO:0000256" key="8">
    <source>
        <dbReference type="ARBA" id="ARBA00022932"/>
    </source>
</evidence>
<name>A0A0K0MGF2_9ADEN</name>
<evidence type="ECO:0000256" key="9">
    <source>
        <dbReference type="ARBA" id="ARBA00023109"/>
    </source>
</evidence>
<evidence type="ECO:0000256" key="11">
    <source>
        <dbReference type="ARBA" id="ARBA00046822"/>
    </source>
</evidence>
<dbReference type="GO" id="GO:0042025">
    <property type="term" value="C:host cell nucleus"/>
    <property type="evidence" value="ECO:0007669"/>
    <property type="project" value="UniProtKB-SubCell"/>
</dbReference>
<reference evidence="18 19" key="1">
    <citation type="journal article" date="2015" name="Virology">
        <title>Characterization of a novel adenovirus isolated from a skunk.</title>
        <authorList>
            <person name="Kozak R.A."/>
            <person name="Ackford J.G."/>
            <person name="Slaine P."/>
            <person name="Li A."/>
            <person name="Carman S."/>
            <person name="Campbell D."/>
            <person name="Welch M.K."/>
            <person name="Kropinski A.M."/>
            <person name="Nagy E."/>
        </authorList>
    </citation>
    <scope>NUCLEOTIDE SEQUENCE [LARGE SCALE GENOMIC DNA]</scope>
    <source>
        <strain evidence="18">SkAdV-PB1</strain>
    </source>
</reference>
<dbReference type="PIRSF" id="PIRSF000788">
    <property type="entry name" value="DPol_ADV"/>
    <property type="match status" value="1"/>
</dbReference>
<comment type="subunit">
    <text evidence="11 13">Heterodimer with the terminal protein; this heterodimer binds to bp 9 to 18 of the genome. Forms a complex with viral pTP, DBP and hosts NFIA and POU2F1/OCT1 for initiation of replication.</text>
</comment>
<evidence type="ECO:0000256" key="13">
    <source>
        <dbReference type="HAMAP-Rule" id="MF_04055"/>
    </source>
</evidence>
<comment type="subcellular location">
    <subcellularLocation>
        <location evidence="2 13">Host nucleus</location>
    </subcellularLocation>
</comment>
<evidence type="ECO:0000313" key="19">
    <source>
        <dbReference type="Proteomes" id="UP000162613"/>
    </source>
</evidence>
<dbReference type="Gene3D" id="3.90.1600.10">
    <property type="entry name" value="Palm domain of DNA polymerase"/>
    <property type="match status" value="1"/>
</dbReference>
<evidence type="ECO:0000256" key="10">
    <source>
        <dbReference type="ARBA" id="ARBA00023125"/>
    </source>
</evidence>
<dbReference type="SMART" id="SM00486">
    <property type="entry name" value="POLBc"/>
    <property type="match status" value="1"/>
</dbReference>
<dbReference type="InterPro" id="IPR006172">
    <property type="entry name" value="DNA-dir_DNA_pol_B"/>
</dbReference>
<dbReference type="GO" id="GO:0003677">
    <property type="term" value="F:DNA binding"/>
    <property type="evidence" value="ECO:0007669"/>
    <property type="project" value="UniProtKB-UniRule"/>
</dbReference>
<dbReference type="InterPro" id="IPR017964">
    <property type="entry name" value="DNA-dir_DNA_pol_B_CS"/>
</dbReference>